<feature type="binding site" evidence="21">
    <location>
        <begin position="125"/>
        <end position="130"/>
    </location>
    <ligand>
        <name>substrate</name>
    </ligand>
</feature>
<dbReference type="PROSITE" id="PS01069">
    <property type="entry name" value="DAGK_PROKAR"/>
    <property type="match status" value="1"/>
</dbReference>
<evidence type="ECO:0000256" key="3">
    <source>
        <dbReference type="ARBA" id="ARBA00012133"/>
    </source>
</evidence>
<evidence type="ECO:0000256" key="20">
    <source>
        <dbReference type="PIRSR" id="PIRSR600829-1"/>
    </source>
</evidence>
<feature type="binding site" evidence="21">
    <location>
        <position position="111"/>
    </location>
    <ligand>
        <name>substrate</name>
    </ligand>
</feature>
<keyword evidence="14 23" id="KW-0460">Magnesium</keyword>
<keyword evidence="13 22" id="KW-0067">ATP-binding</keyword>
<keyword evidence="9 24" id="KW-0812">Transmembrane</keyword>
<feature type="binding site" evidence="22">
    <location>
        <position position="41"/>
    </location>
    <ligand>
        <name>ATP</name>
        <dbReference type="ChEBI" id="CHEBI:30616"/>
    </ligand>
</feature>
<feature type="binding site" evidence="22">
    <location>
        <position position="22"/>
    </location>
    <ligand>
        <name>ATP</name>
        <dbReference type="ChEBI" id="CHEBI:30616"/>
    </ligand>
</feature>
<evidence type="ECO:0000256" key="19">
    <source>
        <dbReference type="ARBA" id="ARBA00023264"/>
    </source>
</evidence>
<organism evidence="25 26">
    <name type="scientific">Leptothrix ochracea L12</name>
    <dbReference type="NCBI Taxonomy" id="735332"/>
    <lineage>
        <taxon>Bacteria</taxon>
        <taxon>Pseudomonadati</taxon>
        <taxon>Pseudomonadota</taxon>
        <taxon>Betaproteobacteria</taxon>
        <taxon>Burkholderiales</taxon>
        <taxon>Sphaerotilaceae</taxon>
        <taxon>Leptothrix</taxon>
    </lineage>
</organism>
<evidence type="ECO:0000256" key="13">
    <source>
        <dbReference type="ARBA" id="ARBA00022840"/>
    </source>
</evidence>
<evidence type="ECO:0000256" key="8">
    <source>
        <dbReference type="ARBA" id="ARBA00022679"/>
    </source>
</evidence>
<feature type="binding site" evidence="22">
    <location>
        <begin position="107"/>
        <end position="108"/>
    </location>
    <ligand>
        <name>ATP</name>
        <dbReference type="ChEBI" id="CHEBI:30616"/>
    </ligand>
</feature>
<evidence type="ECO:0000256" key="7">
    <source>
        <dbReference type="ARBA" id="ARBA00022519"/>
    </source>
</evidence>
<keyword evidence="16 24" id="KW-0443">Lipid metabolism</keyword>
<evidence type="ECO:0000256" key="1">
    <source>
        <dbReference type="ARBA" id="ARBA00004429"/>
    </source>
</evidence>
<dbReference type="CDD" id="cd14264">
    <property type="entry name" value="DAGK_IM"/>
    <property type="match status" value="1"/>
</dbReference>
<dbReference type="InterPro" id="IPR000829">
    <property type="entry name" value="DAGK"/>
</dbReference>
<dbReference type="PANTHER" id="PTHR34299">
    <property type="entry name" value="DIACYLGLYCEROL KINASE"/>
    <property type="match status" value="1"/>
</dbReference>
<dbReference type="GO" id="GO:0006654">
    <property type="term" value="P:phosphatidic acid biosynthetic process"/>
    <property type="evidence" value="ECO:0007669"/>
    <property type="project" value="InterPro"/>
</dbReference>
<evidence type="ECO:0000313" key="25">
    <source>
        <dbReference type="EMBL" id="EIM31669.1"/>
    </source>
</evidence>
<keyword evidence="15 24" id="KW-1133">Transmembrane helix</keyword>
<dbReference type="RefSeq" id="WP_009453268.1">
    <property type="nucleotide sequence ID" value="NZ_JH660672.1"/>
</dbReference>
<keyword evidence="17 24" id="KW-0472">Membrane</keyword>
<evidence type="ECO:0000256" key="12">
    <source>
        <dbReference type="ARBA" id="ARBA00022777"/>
    </source>
</evidence>
<keyword evidence="19 24" id="KW-1208">Phospholipid metabolism</keyword>
<evidence type="ECO:0000256" key="11">
    <source>
        <dbReference type="ARBA" id="ARBA00022741"/>
    </source>
</evidence>
<dbReference type="Proteomes" id="UP000053899">
    <property type="component" value="Unassembled WGS sequence"/>
</dbReference>
<evidence type="ECO:0000256" key="4">
    <source>
        <dbReference type="ARBA" id="ARBA00017575"/>
    </source>
</evidence>
<feature type="active site" description="Proton acceptor" evidence="20">
    <location>
        <position position="82"/>
    </location>
</feature>
<dbReference type="HOGENOM" id="CLU_112343_3_0_4"/>
<comment type="similarity">
    <text evidence="2 24">Belongs to the bacterial diacylglycerol kinase family.</text>
</comment>
<evidence type="ECO:0000256" key="6">
    <source>
        <dbReference type="ARBA" id="ARBA00022516"/>
    </source>
</evidence>
<dbReference type="PANTHER" id="PTHR34299:SF1">
    <property type="entry name" value="DIACYLGLYCEROL KINASE"/>
    <property type="match status" value="1"/>
</dbReference>
<comment type="function">
    <text evidence="24">Catalyzes the ATP-dependent phosphorylation of sn-l,2-diacylglycerol (DAG) to phosphatidic acid. Involved in the recycling of diacylglycerol produced as a by-product during membrane-derived oligosaccharide (MDO) biosynthesis.</text>
</comment>
<feature type="binding site" evidence="21">
    <location>
        <begin position="26"/>
        <end position="31"/>
    </location>
    <ligand>
        <name>substrate</name>
    </ligand>
</feature>
<keyword evidence="12 24" id="KW-0418">Kinase</keyword>
<feature type="binding site" evidence="23">
    <location>
        <position position="41"/>
    </location>
    <ligand>
        <name>a divalent metal cation</name>
        <dbReference type="ChEBI" id="CHEBI:60240"/>
    </ligand>
</feature>
<dbReference type="AlphaFoldDB" id="I4Z627"/>
<evidence type="ECO:0000256" key="5">
    <source>
        <dbReference type="ARBA" id="ARBA00022475"/>
    </source>
</evidence>
<keyword evidence="26" id="KW-1185">Reference proteome</keyword>
<evidence type="ECO:0000256" key="17">
    <source>
        <dbReference type="ARBA" id="ARBA00023136"/>
    </source>
</evidence>
<feature type="binding site" evidence="22">
    <location>
        <position position="89"/>
    </location>
    <ligand>
        <name>ATP</name>
        <dbReference type="ChEBI" id="CHEBI:30616"/>
    </ligand>
</feature>
<evidence type="ECO:0000256" key="21">
    <source>
        <dbReference type="PIRSR" id="PIRSR600829-2"/>
    </source>
</evidence>
<keyword evidence="18" id="KW-0594">Phospholipid biosynthesis</keyword>
<accession>I4Z627</accession>
<dbReference type="InterPro" id="IPR036945">
    <property type="entry name" value="DAGK_sf"/>
</dbReference>
<evidence type="ECO:0000256" key="24">
    <source>
        <dbReference type="RuleBase" id="RU363065"/>
    </source>
</evidence>
<dbReference type="GO" id="GO:0005886">
    <property type="term" value="C:plasma membrane"/>
    <property type="evidence" value="ECO:0007669"/>
    <property type="project" value="UniProtKB-SubCell"/>
</dbReference>
<feature type="transmembrane region" description="Helical" evidence="24">
    <location>
        <begin position="68"/>
        <end position="88"/>
    </location>
</feature>
<dbReference type="EC" id="2.7.1.107" evidence="3 24"/>
<reference evidence="25 26" key="1">
    <citation type="submission" date="2012-04" db="EMBL/GenBank/DDBJ databases">
        <title>Improved High-Quality Draft sequence of Leptothrix ochracea L12.</title>
        <authorList>
            <consortium name="US DOE Joint Genome Institute"/>
            <person name="Lucas S."/>
            <person name="Han J."/>
            <person name="Lapidus A."/>
            <person name="Cheng J.-F."/>
            <person name="Goodwin L."/>
            <person name="Pitluck S."/>
            <person name="Peters L."/>
            <person name="Zeytun A."/>
            <person name="Detter J.C."/>
            <person name="Han C."/>
            <person name="Tapia R."/>
            <person name="Land M."/>
            <person name="Hauser L."/>
            <person name="Kyrpides N."/>
            <person name="Ivanova N."/>
            <person name="Pagani I."/>
            <person name="Stepanauskas R."/>
            <person name="Masland D."/>
            <person name="Poulton N."/>
            <person name="Emerson D."/>
            <person name="Fleming E."/>
            <person name="Woyke T."/>
        </authorList>
    </citation>
    <scope>NUCLEOTIDE SEQUENCE [LARGE SCALE GENOMIC DNA]</scope>
    <source>
        <strain evidence="25 26">L12</strain>
    </source>
</reference>
<evidence type="ECO:0000256" key="14">
    <source>
        <dbReference type="ARBA" id="ARBA00022842"/>
    </source>
</evidence>
<feature type="binding site" evidence="21">
    <location>
        <position position="82"/>
    </location>
    <ligand>
        <name>substrate</name>
    </ligand>
</feature>
<evidence type="ECO:0000256" key="18">
    <source>
        <dbReference type="ARBA" id="ARBA00023209"/>
    </source>
</evidence>
<sequence>MSDPATTTPPRHQKGQYTGLDRVIRAGKHSWDGFVRAYRDESAFRQEIWLAAVLMPLAFALGKTWQDVALLAGSVVLVLITELLNSAVEAAVDRISLDWHDLTKKAKDIGSAAVLLALLLCLGIWAAALWSRFL</sequence>
<comment type="subcellular location">
    <subcellularLocation>
        <location evidence="1 24">Cell inner membrane</location>
        <topology evidence="1 24">Multi-pass membrane protein</topology>
    </subcellularLocation>
</comment>
<feature type="binding site" evidence="21">
    <location>
        <position position="22"/>
    </location>
    <ligand>
        <name>substrate</name>
    </ligand>
</feature>
<feature type="binding site" evidence="23">
    <location>
        <position position="89"/>
    </location>
    <ligand>
        <name>a divalent metal cation</name>
        <dbReference type="ChEBI" id="CHEBI:60240"/>
    </ligand>
</feature>
<dbReference type="GO" id="GO:0005524">
    <property type="term" value="F:ATP binding"/>
    <property type="evidence" value="ECO:0007669"/>
    <property type="project" value="UniProtKB-KW"/>
</dbReference>
<feature type="transmembrane region" description="Helical" evidence="24">
    <location>
        <begin position="109"/>
        <end position="130"/>
    </location>
</feature>
<dbReference type="GeneID" id="92352099"/>
<dbReference type="Pfam" id="PF01219">
    <property type="entry name" value="DAGK_prokar"/>
    <property type="match status" value="1"/>
</dbReference>
<dbReference type="OrthoDB" id="9796011at2"/>
<keyword evidence="11 22" id="KW-0547">Nucleotide-binding</keyword>
<dbReference type="GO" id="GO:0004143">
    <property type="term" value="F:ATP-dependent diacylglycerol kinase activity"/>
    <property type="evidence" value="ECO:0007669"/>
    <property type="project" value="UniProtKB-EC"/>
</dbReference>
<gene>
    <name evidence="25" type="ORF">LepocDRAFT_00004030</name>
</gene>
<feature type="binding site" evidence="21">
    <location>
        <begin position="43"/>
        <end position="47"/>
    </location>
    <ligand>
        <name>substrate</name>
    </ligand>
</feature>
<protein>
    <recommendedName>
        <fullName evidence="4 24">Diacylglycerol kinase</fullName>
        <ecNumber evidence="3 24">2.7.1.107</ecNumber>
    </recommendedName>
</protein>
<evidence type="ECO:0000256" key="16">
    <source>
        <dbReference type="ARBA" id="ARBA00023098"/>
    </source>
</evidence>
<keyword evidence="8 24" id="KW-0808">Transferase</keyword>
<evidence type="ECO:0000256" key="22">
    <source>
        <dbReference type="PIRSR" id="PIRSR600829-3"/>
    </source>
</evidence>
<name>I4Z627_9BURK</name>
<keyword evidence="7 24" id="KW-0997">Cell inner membrane</keyword>
<evidence type="ECO:0000256" key="9">
    <source>
        <dbReference type="ARBA" id="ARBA00022692"/>
    </source>
</evidence>
<keyword evidence="6" id="KW-0444">Lipid biosynthesis</keyword>
<dbReference type="EMBL" id="JH660672">
    <property type="protein sequence ID" value="EIM31669.1"/>
    <property type="molecule type" value="Genomic_DNA"/>
</dbReference>
<dbReference type="GO" id="GO:0046872">
    <property type="term" value="F:metal ion binding"/>
    <property type="evidence" value="ECO:0007669"/>
    <property type="project" value="UniProtKB-KW"/>
</dbReference>
<evidence type="ECO:0000313" key="26">
    <source>
        <dbReference type="Proteomes" id="UP000053899"/>
    </source>
</evidence>
<keyword evidence="10 23" id="KW-0479">Metal-binding</keyword>
<keyword evidence="5" id="KW-1003">Cell membrane</keyword>
<proteinExistence type="inferred from homology"/>
<dbReference type="Gene3D" id="1.10.287.3610">
    <property type="match status" value="1"/>
</dbReference>
<evidence type="ECO:0000256" key="15">
    <source>
        <dbReference type="ARBA" id="ARBA00022989"/>
    </source>
</evidence>
<comment type="caution">
    <text evidence="24">Lacks conserved residue(s) required for the propagation of feature annotation.</text>
</comment>
<comment type="catalytic activity">
    <reaction evidence="24">
        <text>a 1,2-diacyl-sn-glycerol + ATP = a 1,2-diacyl-sn-glycero-3-phosphate + ADP + H(+)</text>
        <dbReference type="Rhea" id="RHEA:10272"/>
        <dbReference type="ChEBI" id="CHEBI:15378"/>
        <dbReference type="ChEBI" id="CHEBI:17815"/>
        <dbReference type="ChEBI" id="CHEBI:30616"/>
        <dbReference type="ChEBI" id="CHEBI:58608"/>
        <dbReference type="ChEBI" id="CHEBI:456216"/>
        <dbReference type="EC" id="2.7.1.107"/>
    </reaction>
</comment>
<dbReference type="InterPro" id="IPR033718">
    <property type="entry name" value="DAGK_prok"/>
</dbReference>
<comment type="cofactor">
    <cofactor evidence="23">
        <name>Mg(2+)</name>
        <dbReference type="ChEBI" id="CHEBI:18420"/>
    </cofactor>
    <text evidence="23">Mn(2+), Zn(2+), Cd(2+) and Co(2+) support activity to lesser extents.</text>
</comment>
<evidence type="ECO:0000256" key="10">
    <source>
        <dbReference type="ARBA" id="ARBA00022723"/>
    </source>
</evidence>
<evidence type="ECO:0000256" key="23">
    <source>
        <dbReference type="PIRSR" id="PIRSR600829-4"/>
    </source>
</evidence>
<evidence type="ECO:0000256" key="2">
    <source>
        <dbReference type="ARBA" id="ARBA00005967"/>
    </source>
</evidence>